<evidence type="ECO:0000256" key="1">
    <source>
        <dbReference type="SAM" id="SignalP"/>
    </source>
</evidence>
<keyword evidence="3" id="KW-1185">Reference proteome</keyword>
<protein>
    <submittedName>
        <fullName evidence="2">Uncharacterized protein</fullName>
    </submittedName>
</protein>
<sequence length="180" mass="19755">MIRSIAASILCLLSLQARASAPSDSIVDSCLLFDKPVRSTISILPIDGAEVLQDDYEVPGYTVFRPGFKSNSLGVGYATSKHGNDDFVIVGRHRGYISRAIPRGQYKPQRIEPPERALYAVIREDAQQYVCLVESNGNGSAAFVRSAFVARIPPDRNAGLTLYFKVADIKKLKTFTEGSR</sequence>
<dbReference type="Proteomes" id="UP001189303">
    <property type="component" value="Unassembled WGS sequence"/>
</dbReference>
<proteinExistence type="predicted"/>
<reference evidence="2 3" key="1">
    <citation type="submission" date="2023-07" db="EMBL/GenBank/DDBJ databases">
        <authorList>
            <person name="Peeters C."/>
        </authorList>
    </citation>
    <scope>NUCLEOTIDE SEQUENCE [LARGE SCALE GENOMIC DNA]</scope>
    <source>
        <strain evidence="2 3">R-38712</strain>
    </source>
</reference>
<accession>A0ABM9IRG4</accession>
<feature type="signal peptide" evidence="1">
    <location>
        <begin position="1"/>
        <end position="19"/>
    </location>
</feature>
<name>A0ABM9IRG4_RALPI</name>
<gene>
    <name evidence="2" type="ORF">R38712_03652</name>
</gene>
<dbReference type="EMBL" id="CATWFT010000012">
    <property type="protein sequence ID" value="CAJ0728263.1"/>
    <property type="molecule type" value="Genomic_DNA"/>
</dbReference>
<evidence type="ECO:0000313" key="3">
    <source>
        <dbReference type="Proteomes" id="UP001189303"/>
    </source>
</evidence>
<feature type="chain" id="PRO_5046018959" evidence="1">
    <location>
        <begin position="20"/>
        <end position="180"/>
    </location>
</feature>
<organism evidence="2 3">
    <name type="scientific">Ralstonia pickettii</name>
    <name type="common">Burkholderia pickettii</name>
    <dbReference type="NCBI Taxonomy" id="329"/>
    <lineage>
        <taxon>Bacteria</taxon>
        <taxon>Pseudomonadati</taxon>
        <taxon>Pseudomonadota</taxon>
        <taxon>Betaproteobacteria</taxon>
        <taxon>Burkholderiales</taxon>
        <taxon>Burkholderiaceae</taxon>
        <taxon>Ralstonia</taxon>
    </lineage>
</organism>
<comment type="caution">
    <text evidence="2">The sequence shown here is derived from an EMBL/GenBank/DDBJ whole genome shotgun (WGS) entry which is preliminary data.</text>
</comment>
<keyword evidence="1" id="KW-0732">Signal</keyword>
<evidence type="ECO:0000313" key="2">
    <source>
        <dbReference type="EMBL" id="CAJ0728263.1"/>
    </source>
</evidence>